<keyword evidence="1" id="KW-0175">Coiled coil</keyword>
<feature type="coiled-coil region" evidence="1">
    <location>
        <begin position="180"/>
        <end position="228"/>
    </location>
</feature>
<dbReference type="Proteomes" id="UP000324800">
    <property type="component" value="Unassembled WGS sequence"/>
</dbReference>
<evidence type="ECO:0000256" key="2">
    <source>
        <dbReference type="SAM" id="MobiDB-lite"/>
    </source>
</evidence>
<dbReference type="EMBL" id="SNRW01000021">
    <property type="protein sequence ID" value="KAA6404198.1"/>
    <property type="molecule type" value="Genomic_DNA"/>
</dbReference>
<evidence type="ECO:0000313" key="4">
    <source>
        <dbReference type="Proteomes" id="UP000324800"/>
    </source>
</evidence>
<feature type="coiled-coil region" evidence="1">
    <location>
        <begin position="85"/>
        <end position="112"/>
    </location>
</feature>
<protein>
    <submittedName>
        <fullName evidence="3">Uncharacterized protein</fullName>
    </submittedName>
</protein>
<sequence>MSEDKEEIITSPDKNEGVITSPDKNEGVITSPDKNEGVITSPDKNEGVITSVDKNEENQQQLMLLEDSIRDFYLVLQAKADATSVDHAQSGILTLQQEIEDIKKEFEILKNQSTISKDYQETKVTKSDGQFTVEEAISQFSPTASLFHDIEVLKTKQIEFDFYKSKTNEQIEVLQKDSKKSDLLTELALLRNENKELREHLVQAFHKIDQLQTTIENTQNAVMQIASEKTDIGELQKIVTEISELKFRQENVETNAGATESAVSLVHSELRNIAVATEDTRISIQSQGIRMKDYEIAYNQFAQQTASALAEIRQDILILAQKKRAEARK</sequence>
<accession>A0A5J4XAA9</accession>
<comment type="caution">
    <text evidence="3">The sequence shown here is derived from an EMBL/GenBank/DDBJ whole genome shotgun (WGS) entry which is preliminary data.</text>
</comment>
<organism evidence="3 4">
    <name type="scientific">Streblomastix strix</name>
    <dbReference type="NCBI Taxonomy" id="222440"/>
    <lineage>
        <taxon>Eukaryota</taxon>
        <taxon>Metamonada</taxon>
        <taxon>Preaxostyla</taxon>
        <taxon>Oxymonadida</taxon>
        <taxon>Streblomastigidae</taxon>
        <taxon>Streblomastix</taxon>
    </lineage>
</organism>
<evidence type="ECO:0000313" key="3">
    <source>
        <dbReference type="EMBL" id="KAA6404198.1"/>
    </source>
</evidence>
<proteinExistence type="predicted"/>
<gene>
    <name evidence="3" type="ORF">EZS28_000281</name>
</gene>
<dbReference type="AlphaFoldDB" id="A0A5J4XAA9"/>
<reference evidence="3 4" key="1">
    <citation type="submission" date="2019-03" db="EMBL/GenBank/DDBJ databases">
        <title>Single cell metagenomics reveals metabolic interactions within the superorganism composed of flagellate Streblomastix strix and complex community of Bacteroidetes bacteria on its surface.</title>
        <authorList>
            <person name="Treitli S.C."/>
            <person name="Kolisko M."/>
            <person name="Husnik F."/>
            <person name="Keeling P."/>
            <person name="Hampl V."/>
        </authorList>
    </citation>
    <scope>NUCLEOTIDE SEQUENCE [LARGE SCALE GENOMIC DNA]</scope>
    <source>
        <strain evidence="3">ST1C</strain>
    </source>
</reference>
<feature type="region of interest" description="Disordered" evidence="2">
    <location>
        <begin position="1"/>
        <end position="45"/>
    </location>
</feature>
<evidence type="ECO:0000256" key="1">
    <source>
        <dbReference type="SAM" id="Coils"/>
    </source>
</evidence>
<name>A0A5J4XAA9_9EUKA</name>